<proteinExistence type="predicted"/>
<protein>
    <recommendedName>
        <fullName evidence="9">Nucleoporin Pom152</fullName>
    </recommendedName>
</protein>
<evidence type="ECO:0008006" key="9">
    <source>
        <dbReference type="Google" id="ProtNLM"/>
    </source>
</evidence>
<evidence type="ECO:0000256" key="1">
    <source>
        <dbReference type="SAM" id="Phobius"/>
    </source>
</evidence>
<dbReference type="GO" id="GO:0017056">
    <property type="term" value="F:structural constituent of nuclear pore"/>
    <property type="evidence" value="ECO:0007669"/>
    <property type="project" value="InterPro"/>
</dbReference>
<dbReference type="Proteomes" id="UP000092154">
    <property type="component" value="Unassembled WGS sequence"/>
</dbReference>
<keyword evidence="1" id="KW-0472">Membrane</keyword>
<dbReference type="PANTHER" id="PTHR28206">
    <property type="entry name" value="NUCLEOPORIN POM152"/>
    <property type="match status" value="1"/>
</dbReference>
<feature type="domain" description="Nucleoporin POM152 ninth Ig-like" evidence="6">
    <location>
        <begin position="1080"/>
        <end position="1152"/>
    </location>
</feature>
<feature type="domain" description="Nucleoporin POM152 first Ig-like" evidence="5">
    <location>
        <begin position="175"/>
        <end position="311"/>
    </location>
</feature>
<dbReference type="GO" id="GO:0070762">
    <property type="term" value="C:nuclear pore transmembrane ring"/>
    <property type="evidence" value="ECO:0007669"/>
    <property type="project" value="TreeGrafter"/>
</dbReference>
<evidence type="ECO:0000313" key="8">
    <source>
        <dbReference type="Proteomes" id="UP000092154"/>
    </source>
</evidence>
<keyword evidence="1" id="KW-1133">Transmembrane helix</keyword>
<evidence type="ECO:0000259" key="3">
    <source>
        <dbReference type="Pfam" id="PF24097"/>
    </source>
</evidence>
<dbReference type="InterPro" id="IPR056542">
    <property type="entry name" value="Ig-like_POM152_1st"/>
</dbReference>
<dbReference type="InParanoid" id="A0A1B7NDP2"/>
<feature type="domain" description="Nucleoporin POM152 Ig-like" evidence="4">
    <location>
        <begin position="748"/>
        <end position="834"/>
    </location>
</feature>
<dbReference type="InterPro" id="IPR056541">
    <property type="entry name" value="Ig-like_POM152"/>
</dbReference>
<dbReference type="InterPro" id="IPR056543">
    <property type="entry name" value="Ig-like_POM152_9th"/>
</dbReference>
<dbReference type="Pfam" id="PF24097">
    <property type="entry name" value="TMD_POM152"/>
    <property type="match status" value="1"/>
</dbReference>
<name>A0A1B7NDP2_9AGAM</name>
<evidence type="ECO:0000259" key="4">
    <source>
        <dbReference type="Pfam" id="PF24312"/>
    </source>
</evidence>
<feature type="domain" description="Nucleoporin POM152 immunoglobulin-like" evidence="2">
    <location>
        <begin position="544"/>
        <end position="644"/>
    </location>
</feature>
<dbReference type="Pfam" id="PF24312">
    <property type="entry name" value="Ig-like_POM152"/>
    <property type="match status" value="2"/>
</dbReference>
<keyword evidence="8" id="KW-1185">Reference proteome</keyword>
<gene>
    <name evidence="7" type="ORF">K503DRAFT_241063</name>
</gene>
<dbReference type="InterPro" id="IPR037701">
    <property type="entry name" value="Pom152"/>
</dbReference>
<sequence>MAAKQVPSAGLQPLIPDRLLDVPSQRLYYLSLGLLLQSIKAFDIFQNIFTSDATAYYGRKWLIVDFLYIAILSQLRIPRLKYSKAVVLLQILAIWFLDGLLFGGISLNLGLIGSPETGSVSSGFSNRQEFPSTPEPFRLSDIFVTLTLGLFSFHTTTRDAHLLGQHTVRMSPISTAHINPHSQTFCLPPVSSAHVLVPILVNNTTPTNVRYSFTPLGSGRVEYIELGAKELKAIEQARVEGRQIVRARDVDRYREYDDEDDEEETDTAASLQKSQTLVHLRLAKPGTMKLDRVLDSSNVAARLVHPVEVTVVPCPTAQYTDDVLQDVHCAGDTSGVDLTIDIRGIPPLSLRWSKDVNGRKEHFLVEGIEDSSHSHTAQDVTRARIPQKLKVPLSLSLDALGKHTYTLESVIDGMGNVVHLNGGNHDMEITRSLSVLRRPSVSFKACGPGTPTSLLIGSEAPVALTVGDSDALDGPWNIDVRFEPASMDGKRVKPWDKKLQTKENKNDVVLNATVPGEYTITGIKGKYCDGDVLAPETCRVVERAMPTAEIEWKRIHECSGDTGVSASLVMHGTPPFQVYYRAQRDTERPRDLVKTFPSSRGELTLQPEHSGHYYYTFVQLSDAHYKQVALDGPSIDQVVHPLAAADFVGGRGKRVVSTCEGATVGVEVDLRGTPPWNLELQVVGPRSTDALAITDIKTSPTRILVPIPSALDKEGGTFDVDLVSVVDSYGCKRPISVPGVSVNVRRVKPTVKFYSKHGQREITILEDNGADLPLRLTGDGPWKVKYRHMGDSHQLRTAQLQSPNDHIHVTQKGVYEIVEVSDSQCSGSVIESESNYTVDWVPRPSARLDPATPSTFESYNRSHILLPICQGQDDHVDLQLTGRPPFQIMYNIARNDEAGGTTVLDQPTFSSIQPHTRFQLHTSTIGRKYYEVKQIGDSAYPLAKHKNAVIPRSDRLVFEQEVLPRPSAMFKNDNRMSFCLNDALTSREALSNDGGVIQLDGTPPFQLALSVRNLAASQVYKETVEVHDKTWRLHLPSYQFTSIGPHQITIESVADSSHCEQTELNPLRRSIWVEVAESAAIIPFDKRVDFCAGDVTQFQLEGKPPWSIGYRINGKSYTQEAKTSPFSLVQQQAGEFTITSVSQQQKLCKATVTDLRFTVHPLPSAQVGHGKRIYQDIHEGDQAEIVFTLIGEPPFTFTYQRAEPSPKKGGKPGKVLETHTVSGVTTHDYSIFSALEGTWTVTSISDRYCRYPSQPDGMVEKPRQ</sequence>
<dbReference type="FunCoup" id="A0A1B7NDP2">
    <property type="interactions" value="64"/>
</dbReference>
<evidence type="ECO:0000259" key="6">
    <source>
        <dbReference type="Pfam" id="PF24527"/>
    </source>
</evidence>
<dbReference type="OrthoDB" id="5529162at2759"/>
<dbReference type="InterPro" id="IPR056544">
    <property type="entry name" value="Ig_POM152"/>
</dbReference>
<evidence type="ECO:0000259" key="2">
    <source>
        <dbReference type="Pfam" id="PF23664"/>
    </source>
</evidence>
<dbReference type="Pfam" id="PF23664">
    <property type="entry name" value="Ig_Pom152"/>
    <property type="match status" value="2"/>
</dbReference>
<dbReference type="EMBL" id="KV448145">
    <property type="protein sequence ID" value="OAX42996.1"/>
    <property type="molecule type" value="Genomic_DNA"/>
</dbReference>
<feature type="domain" description="Nucleoporin POM152 Ig-like" evidence="4">
    <location>
        <begin position="438"/>
        <end position="538"/>
    </location>
</feature>
<evidence type="ECO:0000259" key="5">
    <source>
        <dbReference type="Pfam" id="PF24519"/>
    </source>
</evidence>
<dbReference type="Pfam" id="PF24527">
    <property type="entry name" value="Ig-like_Pom152_9"/>
    <property type="match status" value="1"/>
</dbReference>
<feature type="domain" description="Nucleoporin POM152 N-terminal transmembrane" evidence="3">
    <location>
        <begin position="21"/>
        <end position="106"/>
    </location>
</feature>
<dbReference type="InterPro" id="IPR056540">
    <property type="entry name" value="TMD_POM152"/>
</dbReference>
<dbReference type="STRING" id="1314800.A0A1B7NDP2"/>
<dbReference type="GO" id="GO:0006999">
    <property type="term" value="P:nuclear pore organization"/>
    <property type="evidence" value="ECO:0007669"/>
    <property type="project" value="TreeGrafter"/>
</dbReference>
<feature type="domain" description="Nucleoporin POM152 immunoglobulin-like" evidence="2">
    <location>
        <begin position="869"/>
        <end position="945"/>
    </location>
</feature>
<dbReference type="GO" id="GO:0006606">
    <property type="term" value="P:protein import into nucleus"/>
    <property type="evidence" value="ECO:0007669"/>
    <property type="project" value="TreeGrafter"/>
</dbReference>
<keyword evidence="1" id="KW-0812">Transmembrane</keyword>
<feature type="transmembrane region" description="Helical" evidence="1">
    <location>
        <begin position="85"/>
        <end position="107"/>
    </location>
</feature>
<reference evidence="7 8" key="1">
    <citation type="submission" date="2016-06" db="EMBL/GenBank/DDBJ databases">
        <title>Comparative genomics of the ectomycorrhizal sister species Rhizopogon vinicolor and Rhizopogon vesiculosus (Basidiomycota: Boletales) reveals a divergence of the mating type B locus.</title>
        <authorList>
            <consortium name="DOE Joint Genome Institute"/>
            <person name="Mujic A.B."/>
            <person name="Kuo A."/>
            <person name="Tritt A."/>
            <person name="Lipzen A."/>
            <person name="Chen C."/>
            <person name="Johnson J."/>
            <person name="Sharma A."/>
            <person name="Barry K."/>
            <person name="Grigoriev I.V."/>
            <person name="Spatafora J.W."/>
        </authorList>
    </citation>
    <scope>NUCLEOTIDE SEQUENCE [LARGE SCALE GENOMIC DNA]</scope>
    <source>
        <strain evidence="7 8">AM-OR11-026</strain>
    </source>
</reference>
<dbReference type="PANTHER" id="PTHR28206:SF1">
    <property type="entry name" value="NUCLEOPORIN POM152"/>
    <property type="match status" value="1"/>
</dbReference>
<organism evidence="7 8">
    <name type="scientific">Rhizopogon vinicolor AM-OR11-026</name>
    <dbReference type="NCBI Taxonomy" id="1314800"/>
    <lineage>
        <taxon>Eukaryota</taxon>
        <taxon>Fungi</taxon>
        <taxon>Dikarya</taxon>
        <taxon>Basidiomycota</taxon>
        <taxon>Agaricomycotina</taxon>
        <taxon>Agaricomycetes</taxon>
        <taxon>Agaricomycetidae</taxon>
        <taxon>Boletales</taxon>
        <taxon>Suillineae</taxon>
        <taxon>Rhizopogonaceae</taxon>
        <taxon>Rhizopogon</taxon>
    </lineage>
</organism>
<dbReference type="Pfam" id="PF24519">
    <property type="entry name" value="Ig-like_Pom152_1"/>
    <property type="match status" value="1"/>
</dbReference>
<dbReference type="AlphaFoldDB" id="A0A1B7NDP2"/>
<accession>A0A1B7NDP2</accession>
<evidence type="ECO:0000313" key="7">
    <source>
        <dbReference type="EMBL" id="OAX42996.1"/>
    </source>
</evidence>